<gene>
    <name evidence="2" type="primary">mlaE_2</name>
    <name evidence="2" type="ORF">HC248_02042</name>
</gene>
<dbReference type="EMBL" id="CP051461">
    <property type="protein sequence ID" value="QJC56732.1"/>
    <property type="molecule type" value="Genomic_DNA"/>
</dbReference>
<accession>A0A6H2HA24</accession>
<dbReference type="AlphaFoldDB" id="A0A6H2HA24"/>
<dbReference type="Proteomes" id="UP000502041">
    <property type="component" value="Chromosome"/>
</dbReference>
<feature type="transmembrane region" description="Helical" evidence="1">
    <location>
        <begin position="153"/>
        <end position="186"/>
    </location>
</feature>
<keyword evidence="3" id="KW-1185">Reference proteome</keyword>
<feature type="transmembrane region" description="Helical" evidence="1">
    <location>
        <begin position="99"/>
        <end position="119"/>
    </location>
</feature>
<evidence type="ECO:0000313" key="3">
    <source>
        <dbReference type="Proteomes" id="UP000502041"/>
    </source>
</evidence>
<dbReference type="RefSeq" id="WP_168922350.1">
    <property type="nucleotide sequence ID" value="NZ_CP051461.1"/>
</dbReference>
<dbReference type="PANTHER" id="PTHR30188:SF4">
    <property type="entry name" value="PROTEIN TRIGALACTOSYLDIACYLGLYCEROL 1, CHLOROPLASTIC"/>
    <property type="match status" value="1"/>
</dbReference>
<evidence type="ECO:0000313" key="2">
    <source>
        <dbReference type="EMBL" id="QJC56732.1"/>
    </source>
</evidence>
<feature type="transmembrane region" description="Helical" evidence="1">
    <location>
        <begin position="57"/>
        <end position="79"/>
    </location>
</feature>
<dbReference type="Pfam" id="PF02405">
    <property type="entry name" value="MlaE"/>
    <property type="match status" value="1"/>
</dbReference>
<dbReference type="GO" id="GO:0043190">
    <property type="term" value="C:ATP-binding cassette (ABC) transporter complex"/>
    <property type="evidence" value="ECO:0007669"/>
    <property type="project" value="InterPro"/>
</dbReference>
<dbReference type="KEGG" id="pvac:HC248_02042"/>
<dbReference type="InterPro" id="IPR030802">
    <property type="entry name" value="Permease_MalE"/>
</dbReference>
<dbReference type="PANTHER" id="PTHR30188">
    <property type="entry name" value="ABC TRANSPORTER PERMEASE PROTEIN-RELATED"/>
    <property type="match status" value="1"/>
</dbReference>
<evidence type="ECO:0000256" key="1">
    <source>
        <dbReference type="SAM" id="Phobius"/>
    </source>
</evidence>
<proteinExistence type="predicted"/>
<sequence>MTTIASSKQLLARANHRAQHYLSAWWRLVWLGSLILVHALSPSSYSRANRPVMAFHIYTNTAPILLGFSLLCAIISVVLTRIVTATALSYGLSQYGMQVVIRVLVLELIPLTAALFVALRCTIPDGAEVAGMQSRGELDAMRMRGIDPIRQEVLPRVLAGLVSTITLAALSCVVALVVAYLAVYGFRFSGLDAYTRLFGQVFNPAVSLIFVLKTLFFSLAVSLIPMVSALYGIGDKASRSSAEMRGLVRMFALILLIEVLSLVGNYL</sequence>
<keyword evidence="1" id="KW-0812">Transmembrane</keyword>
<organism evidence="2 3">
    <name type="scientific">Polaromonas vacuolata</name>
    <dbReference type="NCBI Taxonomy" id="37448"/>
    <lineage>
        <taxon>Bacteria</taxon>
        <taxon>Pseudomonadati</taxon>
        <taxon>Pseudomonadota</taxon>
        <taxon>Betaproteobacteria</taxon>
        <taxon>Burkholderiales</taxon>
        <taxon>Comamonadaceae</taxon>
        <taxon>Polaromonas</taxon>
    </lineage>
</organism>
<keyword evidence="1" id="KW-0472">Membrane</keyword>
<name>A0A6H2HA24_9BURK</name>
<feature type="transmembrane region" description="Helical" evidence="1">
    <location>
        <begin position="206"/>
        <end position="234"/>
    </location>
</feature>
<reference evidence="2 3" key="1">
    <citation type="submission" date="2020-04" db="EMBL/GenBank/DDBJ databases">
        <title>Complete genome of a Psychrophilic, Marine, Gas Vacuolate Bacterium Polaromonas vacuolata KCTC 22033T.</title>
        <authorList>
            <person name="Hwang K."/>
            <person name="Kim K.M."/>
        </authorList>
    </citation>
    <scope>NUCLEOTIDE SEQUENCE [LARGE SCALE GENOMIC DNA]</scope>
    <source>
        <strain evidence="2 3">KCTC 22033</strain>
    </source>
</reference>
<keyword evidence="1" id="KW-1133">Transmembrane helix</keyword>
<dbReference type="GO" id="GO:0005548">
    <property type="term" value="F:phospholipid transporter activity"/>
    <property type="evidence" value="ECO:0007669"/>
    <property type="project" value="TreeGrafter"/>
</dbReference>
<protein>
    <submittedName>
        <fullName evidence="2">Putative phospholipid ABC transporter permease protein MlaE</fullName>
    </submittedName>
</protein>
<feature type="transmembrane region" description="Helical" evidence="1">
    <location>
        <begin position="246"/>
        <end position="266"/>
    </location>
</feature>
<feature type="transmembrane region" description="Helical" evidence="1">
    <location>
        <begin position="24"/>
        <end position="45"/>
    </location>
</feature>